<dbReference type="Pfam" id="PF05717">
    <property type="entry name" value="TnpB_IS66"/>
    <property type="match status" value="1"/>
</dbReference>
<dbReference type="EMBL" id="FNQC01000003">
    <property type="protein sequence ID" value="SDY83047.1"/>
    <property type="molecule type" value="Genomic_DNA"/>
</dbReference>
<dbReference type="Proteomes" id="UP000199663">
    <property type="component" value="Unassembled WGS sequence"/>
</dbReference>
<comment type="caution">
    <text evidence="1">The sequence shown here is derived from an EMBL/GenBank/DDBJ whole genome shotgun (WGS) entry which is preliminary data.</text>
</comment>
<name>A0A1H3N2A7_9BACT</name>
<dbReference type="InterPro" id="IPR008878">
    <property type="entry name" value="Transposase_IS66_Orf2"/>
</dbReference>
<sequence>MLALSSSTRYFMYKEPTNMRFGINSLSGLVRNKLGFDPMNGDVFVFIGKRSNQIRILQWDRDGFAMYIKQLEKGTIERPVLSGSAITSSQLNLLLQGVKLESVSYRKRYDALKRV</sequence>
<reference evidence="1 2" key="1">
    <citation type="submission" date="2016-10" db="EMBL/GenBank/DDBJ databases">
        <authorList>
            <person name="Varghese N."/>
            <person name="Submissions S."/>
        </authorList>
    </citation>
    <scope>NUCLEOTIDE SEQUENCE [LARGE SCALE GENOMIC DNA]</scope>
    <source>
        <strain evidence="1 2">DSM 17997</strain>
    </source>
</reference>
<dbReference type="PANTHER" id="PTHR36455">
    <property type="match status" value="1"/>
</dbReference>
<evidence type="ECO:0000313" key="1">
    <source>
        <dbReference type="EMBL" id="SDY83047.1"/>
    </source>
</evidence>
<protein>
    <submittedName>
        <fullName evidence="1">Transposase</fullName>
    </submittedName>
</protein>
<accession>A0A1H3N2A7</accession>
<dbReference type="NCBIfam" id="NF033819">
    <property type="entry name" value="IS66_TnpB"/>
    <property type="match status" value="1"/>
</dbReference>
<evidence type="ECO:0000313" key="2">
    <source>
        <dbReference type="Proteomes" id="UP000199663"/>
    </source>
</evidence>
<organism evidence="1 2">
    <name type="scientific">Rhodonellum ikkaensis</name>
    <dbReference type="NCBI Taxonomy" id="336829"/>
    <lineage>
        <taxon>Bacteria</taxon>
        <taxon>Pseudomonadati</taxon>
        <taxon>Bacteroidota</taxon>
        <taxon>Cytophagia</taxon>
        <taxon>Cytophagales</taxon>
        <taxon>Cytophagaceae</taxon>
        <taxon>Rhodonellum</taxon>
    </lineage>
</organism>
<gene>
    <name evidence="1" type="ORF">SAMN05444412_10365</name>
</gene>
<keyword evidence="2" id="KW-1185">Reference proteome</keyword>
<dbReference type="PANTHER" id="PTHR36455:SF1">
    <property type="entry name" value="BLR8292 PROTEIN"/>
    <property type="match status" value="1"/>
</dbReference>
<proteinExistence type="predicted"/>